<name>A0ABW3EIT6_9ACTN</name>
<dbReference type="Proteomes" id="UP001596972">
    <property type="component" value="Unassembled WGS sequence"/>
</dbReference>
<comment type="caution">
    <text evidence="3">The sequence shown here is derived from an EMBL/GenBank/DDBJ whole genome shotgun (WGS) entry which is preliminary data.</text>
</comment>
<feature type="domain" description="Carboxymuconolactone decarboxylase-like" evidence="2">
    <location>
        <begin position="38"/>
        <end position="118"/>
    </location>
</feature>
<sequence>MTTHTQYGDAQYGDTQYGNAHPGDARDGRRFDVRAAAPDAHAAMAAFDAAAGAGLDPSLAELVRIRASQLNGCGMCLAMHTDAARRFGEDERRLRALASWRGSPLFSHAERAALALTEAMTAIGEGVPQRVLDAARDHFDDARLAHLMWTIAAINAWNRVGIAASALAADEGG</sequence>
<organism evidence="3 4">
    <name type="scientific">Actinomadura sediminis</name>
    <dbReference type="NCBI Taxonomy" id="1038904"/>
    <lineage>
        <taxon>Bacteria</taxon>
        <taxon>Bacillati</taxon>
        <taxon>Actinomycetota</taxon>
        <taxon>Actinomycetes</taxon>
        <taxon>Streptosporangiales</taxon>
        <taxon>Thermomonosporaceae</taxon>
        <taxon>Actinomadura</taxon>
    </lineage>
</organism>
<evidence type="ECO:0000256" key="1">
    <source>
        <dbReference type="SAM" id="MobiDB-lite"/>
    </source>
</evidence>
<keyword evidence="4" id="KW-1185">Reference proteome</keyword>
<dbReference type="InterPro" id="IPR003779">
    <property type="entry name" value="CMD-like"/>
</dbReference>
<dbReference type="PANTHER" id="PTHR34846:SF10">
    <property type="entry name" value="CYTOPLASMIC PROTEIN"/>
    <property type="match status" value="1"/>
</dbReference>
<dbReference type="PANTHER" id="PTHR34846">
    <property type="entry name" value="4-CARBOXYMUCONOLACTONE DECARBOXYLASE FAMILY PROTEIN (AFU_ORTHOLOGUE AFUA_6G11590)"/>
    <property type="match status" value="1"/>
</dbReference>
<dbReference type="RefSeq" id="WP_378295686.1">
    <property type="nucleotide sequence ID" value="NZ_JBHTJA010000001.1"/>
</dbReference>
<dbReference type="InterPro" id="IPR029032">
    <property type="entry name" value="AhpD-like"/>
</dbReference>
<reference evidence="4" key="1">
    <citation type="journal article" date="2019" name="Int. J. Syst. Evol. Microbiol.">
        <title>The Global Catalogue of Microorganisms (GCM) 10K type strain sequencing project: providing services to taxonomists for standard genome sequencing and annotation.</title>
        <authorList>
            <consortium name="The Broad Institute Genomics Platform"/>
            <consortium name="The Broad Institute Genome Sequencing Center for Infectious Disease"/>
            <person name="Wu L."/>
            <person name="Ma J."/>
        </authorList>
    </citation>
    <scope>NUCLEOTIDE SEQUENCE [LARGE SCALE GENOMIC DNA]</scope>
    <source>
        <strain evidence="4">JCM 31202</strain>
    </source>
</reference>
<gene>
    <name evidence="3" type="ORF">ACFQ11_00600</name>
</gene>
<dbReference type="InterPro" id="IPR004675">
    <property type="entry name" value="AhpD_core"/>
</dbReference>
<evidence type="ECO:0000259" key="2">
    <source>
        <dbReference type="Pfam" id="PF02627"/>
    </source>
</evidence>
<evidence type="ECO:0000313" key="4">
    <source>
        <dbReference type="Proteomes" id="UP001596972"/>
    </source>
</evidence>
<feature type="compositionally biased region" description="Polar residues" evidence="1">
    <location>
        <begin position="1"/>
        <end position="18"/>
    </location>
</feature>
<dbReference type="SUPFAM" id="SSF69118">
    <property type="entry name" value="AhpD-like"/>
    <property type="match status" value="1"/>
</dbReference>
<dbReference type="Pfam" id="PF02627">
    <property type="entry name" value="CMD"/>
    <property type="match status" value="1"/>
</dbReference>
<proteinExistence type="predicted"/>
<evidence type="ECO:0000313" key="3">
    <source>
        <dbReference type="EMBL" id="MFD0898891.1"/>
    </source>
</evidence>
<protein>
    <submittedName>
        <fullName evidence="3">Carboxymuconolactone decarboxylase family protein</fullName>
    </submittedName>
</protein>
<dbReference type="EMBL" id="JBHTJA010000001">
    <property type="protein sequence ID" value="MFD0898891.1"/>
    <property type="molecule type" value="Genomic_DNA"/>
</dbReference>
<feature type="region of interest" description="Disordered" evidence="1">
    <location>
        <begin position="1"/>
        <end position="27"/>
    </location>
</feature>
<dbReference type="NCBIfam" id="TIGR00778">
    <property type="entry name" value="ahpD_dom"/>
    <property type="match status" value="1"/>
</dbReference>
<dbReference type="Gene3D" id="1.20.1290.10">
    <property type="entry name" value="AhpD-like"/>
    <property type="match status" value="1"/>
</dbReference>
<accession>A0ABW3EIT6</accession>